<comment type="pathway">
    <text evidence="9">Isoprenoid biosynthesis; isopentenyl diphosphate biosynthesis via DXP pathway; isopentenyl diphosphate from 1-deoxy-D-xylulose 5-phosphate: step 3/6.</text>
</comment>
<dbReference type="GO" id="GO:0016114">
    <property type="term" value="P:terpenoid biosynthetic process"/>
    <property type="evidence" value="ECO:0007669"/>
    <property type="project" value="UniProtKB-UniRule"/>
</dbReference>
<comment type="similarity">
    <text evidence="1 9">Belongs to the GHMP kinase family. IspE subfamily.</text>
</comment>
<comment type="caution">
    <text evidence="12">The sequence shown here is derived from an EMBL/GenBank/DDBJ whole genome shotgun (WGS) entry which is preliminary data.</text>
</comment>
<dbReference type="Gene3D" id="3.30.230.10">
    <property type="match status" value="1"/>
</dbReference>
<dbReference type="InterPro" id="IPR014721">
    <property type="entry name" value="Ribsml_uS5_D2-typ_fold_subgr"/>
</dbReference>
<dbReference type="InterPro" id="IPR006204">
    <property type="entry name" value="GHMP_kinase_N_dom"/>
</dbReference>
<dbReference type="InterPro" id="IPR020568">
    <property type="entry name" value="Ribosomal_Su5_D2-typ_SF"/>
</dbReference>
<evidence type="ECO:0000256" key="1">
    <source>
        <dbReference type="ARBA" id="ARBA00009684"/>
    </source>
</evidence>
<evidence type="ECO:0000256" key="3">
    <source>
        <dbReference type="ARBA" id="ARBA00017473"/>
    </source>
</evidence>
<dbReference type="PANTHER" id="PTHR43527">
    <property type="entry name" value="4-DIPHOSPHOCYTIDYL-2-C-METHYL-D-ERYTHRITOL KINASE, CHLOROPLASTIC"/>
    <property type="match status" value="1"/>
</dbReference>
<feature type="domain" description="GHMP kinase C-terminal" evidence="11">
    <location>
        <begin position="211"/>
        <end position="273"/>
    </location>
</feature>
<organism evidence="12 13">
    <name type="scientific">Niastella caeni</name>
    <dbReference type="NCBI Taxonomy" id="2569763"/>
    <lineage>
        <taxon>Bacteria</taxon>
        <taxon>Pseudomonadati</taxon>
        <taxon>Bacteroidota</taxon>
        <taxon>Chitinophagia</taxon>
        <taxon>Chitinophagales</taxon>
        <taxon>Chitinophagaceae</taxon>
        <taxon>Niastella</taxon>
    </lineage>
</organism>
<evidence type="ECO:0000259" key="11">
    <source>
        <dbReference type="Pfam" id="PF08544"/>
    </source>
</evidence>
<dbReference type="GO" id="GO:0005524">
    <property type="term" value="F:ATP binding"/>
    <property type="evidence" value="ECO:0007669"/>
    <property type="project" value="UniProtKB-UniRule"/>
</dbReference>
<protein>
    <recommendedName>
        <fullName evidence="3 9">4-diphosphocytidyl-2-C-methyl-D-erythritol kinase</fullName>
        <shortName evidence="9">CMK</shortName>
        <ecNumber evidence="2 9">2.7.1.148</ecNumber>
    </recommendedName>
    <alternativeName>
        <fullName evidence="8 9">4-(cytidine-5'-diphospho)-2-C-methyl-D-erythritol kinase</fullName>
    </alternativeName>
</protein>
<dbReference type="Pfam" id="PF00288">
    <property type="entry name" value="GHMP_kinases_N"/>
    <property type="match status" value="1"/>
</dbReference>
<dbReference type="HAMAP" id="MF_00061">
    <property type="entry name" value="IspE"/>
    <property type="match status" value="1"/>
</dbReference>
<dbReference type="RefSeq" id="WP_136577015.1">
    <property type="nucleotide sequence ID" value="NZ_STFF01000002.1"/>
</dbReference>
<dbReference type="Gene3D" id="3.30.70.890">
    <property type="entry name" value="GHMP kinase, C-terminal domain"/>
    <property type="match status" value="1"/>
</dbReference>
<dbReference type="InterPro" id="IPR004424">
    <property type="entry name" value="IspE"/>
</dbReference>
<gene>
    <name evidence="9" type="primary">ispE</name>
    <name evidence="12" type="ORF">FAM09_10365</name>
</gene>
<evidence type="ECO:0000259" key="10">
    <source>
        <dbReference type="Pfam" id="PF00288"/>
    </source>
</evidence>
<dbReference type="PIRSF" id="PIRSF010376">
    <property type="entry name" value="IspE"/>
    <property type="match status" value="1"/>
</dbReference>
<reference evidence="12 13" key="1">
    <citation type="submission" date="2019-04" db="EMBL/GenBank/DDBJ databases">
        <title>Niastella caeni sp. nov., isolated from activated sludge.</title>
        <authorList>
            <person name="Sheng M."/>
        </authorList>
    </citation>
    <scope>NUCLEOTIDE SEQUENCE [LARGE SCALE GENOMIC DNA]</scope>
    <source>
        <strain evidence="12 13">HX-2-15</strain>
    </source>
</reference>
<dbReference type="InterPro" id="IPR013750">
    <property type="entry name" value="GHMP_kinase_C_dom"/>
</dbReference>
<dbReference type="GO" id="GO:0019288">
    <property type="term" value="P:isopentenyl diphosphate biosynthetic process, methylerythritol 4-phosphate pathway"/>
    <property type="evidence" value="ECO:0007669"/>
    <property type="project" value="UniProtKB-UniRule"/>
</dbReference>
<proteinExistence type="inferred from homology"/>
<feature type="active site" evidence="9">
    <location>
        <position position="152"/>
    </location>
</feature>
<dbReference type="OrthoDB" id="9809438at2"/>
<accession>A0A4S8I2T7</accession>
<dbReference type="SUPFAM" id="SSF55060">
    <property type="entry name" value="GHMP Kinase, C-terminal domain"/>
    <property type="match status" value="1"/>
</dbReference>
<comment type="catalytic activity">
    <reaction evidence="9">
        <text>4-CDP-2-C-methyl-D-erythritol + ATP = 4-CDP-2-C-methyl-D-erythritol 2-phosphate + ADP + H(+)</text>
        <dbReference type="Rhea" id="RHEA:18437"/>
        <dbReference type="ChEBI" id="CHEBI:15378"/>
        <dbReference type="ChEBI" id="CHEBI:30616"/>
        <dbReference type="ChEBI" id="CHEBI:57823"/>
        <dbReference type="ChEBI" id="CHEBI:57919"/>
        <dbReference type="ChEBI" id="CHEBI:456216"/>
        <dbReference type="EC" id="2.7.1.148"/>
    </reaction>
</comment>
<dbReference type="Pfam" id="PF08544">
    <property type="entry name" value="GHMP_kinases_C"/>
    <property type="match status" value="1"/>
</dbReference>
<dbReference type="EC" id="2.7.1.148" evidence="2 9"/>
<dbReference type="GO" id="GO:0050515">
    <property type="term" value="F:4-(cytidine 5'-diphospho)-2-C-methyl-D-erythritol kinase activity"/>
    <property type="evidence" value="ECO:0007669"/>
    <property type="project" value="UniProtKB-UniRule"/>
</dbReference>
<evidence type="ECO:0000256" key="7">
    <source>
        <dbReference type="ARBA" id="ARBA00022840"/>
    </source>
</evidence>
<dbReference type="Proteomes" id="UP000306918">
    <property type="component" value="Unassembled WGS sequence"/>
</dbReference>
<evidence type="ECO:0000256" key="5">
    <source>
        <dbReference type="ARBA" id="ARBA00022741"/>
    </source>
</evidence>
<keyword evidence="4 9" id="KW-0808">Transferase</keyword>
<evidence type="ECO:0000256" key="6">
    <source>
        <dbReference type="ARBA" id="ARBA00022777"/>
    </source>
</evidence>
<comment type="function">
    <text evidence="9">Catalyzes the phosphorylation of the position 2 hydroxy group of 4-diphosphocytidyl-2C-methyl-D-erythritol.</text>
</comment>
<evidence type="ECO:0000256" key="2">
    <source>
        <dbReference type="ARBA" id="ARBA00012052"/>
    </source>
</evidence>
<evidence type="ECO:0000313" key="12">
    <source>
        <dbReference type="EMBL" id="THU40262.1"/>
    </source>
</evidence>
<keyword evidence="7 9" id="KW-0067">ATP-binding</keyword>
<evidence type="ECO:0000313" key="13">
    <source>
        <dbReference type="Proteomes" id="UP000306918"/>
    </source>
</evidence>
<evidence type="ECO:0000256" key="4">
    <source>
        <dbReference type="ARBA" id="ARBA00022679"/>
    </source>
</evidence>
<dbReference type="UniPathway" id="UPA00056">
    <property type="reaction ID" value="UER00094"/>
</dbReference>
<dbReference type="AlphaFoldDB" id="A0A4S8I2T7"/>
<keyword evidence="13" id="KW-1185">Reference proteome</keyword>
<feature type="binding site" evidence="9">
    <location>
        <begin position="110"/>
        <end position="120"/>
    </location>
    <ligand>
        <name>ATP</name>
        <dbReference type="ChEBI" id="CHEBI:30616"/>
    </ligand>
</feature>
<feature type="active site" evidence="9">
    <location>
        <position position="8"/>
    </location>
</feature>
<keyword evidence="5 9" id="KW-0547">Nucleotide-binding</keyword>
<evidence type="ECO:0000256" key="8">
    <source>
        <dbReference type="ARBA" id="ARBA00032554"/>
    </source>
</evidence>
<dbReference type="PANTHER" id="PTHR43527:SF2">
    <property type="entry name" value="4-DIPHOSPHOCYTIDYL-2-C-METHYL-D-ERYTHRITOL KINASE, CHLOROPLASTIC"/>
    <property type="match status" value="1"/>
</dbReference>
<dbReference type="EMBL" id="STFF01000002">
    <property type="protein sequence ID" value="THU40262.1"/>
    <property type="molecule type" value="Genomic_DNA"/>
</dbReference>
<dbReference type="NCBIfam" id="TIGR00154">
    <property type="entry name" value="ispE"/>
    <property type="match status" value="1"/>
</dbReference>
<feature type="domain" description="GHMP kinase N-terminal" evidence="10">
    <location>
        <begin position="82"/>
        <end position="157"/>
    </location>
</feature>
<name>A0A4S8I2T7_9BACT</name>
<keyword evidence="9" id="KW-0414">Isoprene biosynthesis</keyword>
<dbReference type="SUPFAM" id="SSF54211">
    <property type="entry name" value="Ribosomal protein S5 domain 2-like"/>
    <property type="match status" value="1"/>
</dbReference>
<sequence length="288" mass="32169">MIVFPNCKINLGLHVIRKRDDGYHDLETIFYPLPLRDALEVLKRETANVKRETPEGHSSKEHFGPVAIHMSGLPVQGKAEDNLCIKAYNLLKKDHPQLADIDMYLHKAIPMGAGLGGGSADGAFTLQLLNEKFQLNISRERLLDYSLQLGSDCPFFIINKPCFATGRGELLQGIQLDLSAYSFLVVHPGVHINTGWAFSHLTPAPSSQPLKEIIQQPIANWQKLLKNDFEAPVCKHHPELQAIKEKLYNSGALYASMTGSGSCFYGIFPKQQLPAIQWPVHYAVFELQ</sequence>
<dbReference type="InterPro" id="IPR036554">
    <property type="entry name" value="GHMP_kinase_C_sf"/>
</dbReference>
<keyword evidence="6 9" id="KW-0418">Kinase</keyword>
<evidence type="ECO:0000256" key="9">
    <source>
        <dbReference type="HAMAP-Rule" id="MF_00061"/>
    </source>
</evidence>